<dbReference type="CDD" id="cd04301">
    <property type="entry name" value="NAT_SF"/>
    <property type="match status" value="1"/>
</dbReference>
<keyword evidence="1" id="KW-0808">Transferase</keyword>
<sequence length="160" mass="17266">MSPDAGPDVAPAARIRAFEPADTEPVVALWRSAGLVVPWNDPYRDIERKLTVQPELFLVAEAAGEVVGTAMVGYDGHRGWVNYLAVGAAHRGGGLGAGLMREAERLLLERGCPKLNLQVRSTNTAVIEWYRRLGYELDGAVGLGKRLIPDGVRPPVPDAE</sequence>
<dbReference type="InterPro" id="IPR016181">
    <property type="entry name" value="Acyl_CoA_acyltransferase"/>
</dbReference>
<dbReference type="PROSITE" id="PS51186">
    <property type="entry name" value="GNAT"/>
    <property type="match status" value="1"/>
</dbReference>
<dbReference type="InterPro" id="IPR050832">
    <property type="entry name" value="Bact_Acetyltransf"/>
</dbReference>
<dbReference type="InterPro" id="IPR000182">
    <property type="entry name" value="GNAT_dom"/>
</dbReference>
<proteinExistence type="predicted"/>
<evidence type="ECO:0000256" key="1">
    <source>
        <dbReference type="ARBA" id="ARBA00022679"/>
    </source>
</evidence>
<dbReference type="Proteomes" id="UP001501196">
    <property type="component" value="Unassembled WGS sequence"/>
</dbReference>
<dbReference type="PANTHER" id="PTHR43877:SF2">
    <property type="entry name" value="AMINOALKYLPHOSPHONATE N-ACETYLTRANSFERASE-RELATED"/>
    <property type="match status" value="1"/>
</dbReference>
<evidence type="ECO:0000313" key="4">
    <source>
        <dbReference type="EMBL" id="GAA2027007.1"/>
    </source>
</evidence>
<reference evidence="4 5" key="1">
    <citation type="journal article" date="2019" name="Int. J. Syst. Evol. Microbiol.">
        <title>The Global Catalogue of Microorganisms (GCM) 10K type strain sequencing project: providing services to taxonomists for standard genome sequencing and annotation.</title>
        <authorList>
            <consortium name="The Broad Institute Genomics Platform"/>
            <consortium name="The Broad Institute Genome Sequencing Center for Infectious Disease"/>
            <person name="Wu L."/>
            <person name="Ma J."/>
        </authorList>
    </citation>
    <scope>NUCLEOTIDE SEQUENCE [LARGE SCALE GENOMIC DNA]</scope>
    <source>
        <strain evidence="4 5">JCM 15672</strain>
    </source>
</reference>
<keyword evidence="2" id="KW-0012">Acyltransferase</keyword>
<dbReference type="EMBL" id="BAAAPW010000001">
    <property type="protein sequence ID" value="GAA2027007.1"/>
    <property type="molecule type" value="Genomic_DNA"/>
</dbReference>
<accession>A0ABN2U2A5</accession>
<dbReference type="Gene3D" id="3.40.630.30">
    <property type="match status" value="1"/>
</dbReference>
<dbReference type="RefSeq" id="WP_344369616.1">
    <property type="nucleotide sequence ID" value="NZ_BAAAPW010000001.1"/>
</dbReference>
<protein>
    <submittedName>
        <fullName evidence="4">GNAT family acetyltransferase</fullName>
    </submittedName>
</protein>
<feature type="domain" description="N-acetyltransferase" evidence="3">
    <location>
        <begin position="13"/>
        <end position="159"/>
    </location>
</feature>
<organism evidence="4 5">
    <name type="scientific">Agromyces tropicus</name>
    <dbReference type="NCBI Taxonomy" id="555371"/>
    <lineage>
        <taxon>Bacteria</taxon>
        <taxon>Bacillati</taxon>
        <taxon>Actinomycetota</taxon>
        <taxon>Actinomycetes</taxon>
        <taxon>Micrococcales</taxon>
        <taxon>Microbacteriaceae</taxon>
        <taxon>Agromyces</taxon>
    </lineage>
</organism>
<dbReference type="SUPFAM" id="SSF55729">
    <property type="entry name" value="Acyl-CoA N-acyltransferases (Nat)"/>
    <property type="match status" value="1"/>
</dbReference>
<evidence type="ECO:0000256" key="2">
    <source>
        <dbReference type="ARBA" id="ARBA00023315"/>
    </source>
</evidence>
<name>A0ABN2U2A5_9MICO</name>
<dbReference type="Pfam" id="PF00583">
    <property type="entry name" value="Acetyltransf_1"/>
    <property type="match status" value="1"/>
</dbReference>
<dbReference type="NCBIfam" id="NF002959">
    <property type="entry name" value="PRK03624.1"/>
    <property type="match status" value="1"/>
</dbReference>
<comment type="caution">
    <text evidence="4">The sequence shown here is derived from an EMBL/GenBank/DDBJ whole genome shotgun (WGS) entry which is preliminary data.</text>
</comment>
<evidence type="ECO:0000259" key="3">
    <source>
        <dbReference type="PROSITE" id="PS51186"/>
    </source>
</evidence>
<evidence type="ECO:0000313" key="5">
    <source>
        <dbReference type="Proteomes" id="UP001501196"/>
    </source>
</evidence>
<gene>
    <name evidence="4" type="ORF">GCM10009819_07910</name>
</gene>
<keyword evidence="5" id="KW-1185">Reference proteome</keyword>
<dbReference type="PANTHER" id="PTHR43877">
    <property type="entry name" value="AMINOALKYLPHOSPHONATE N-ACETYLTRANSFERASE-RELATED-RELATED"/>
    <property type="match status" value="1"/>
</dbReference>